<evidence type="ECO:0000256" key="1">
    <source>
        <dbReference type="ARBA" id="ARBA00006745"/>
    </source>
</evidence>
<dbReference type="Gene3D" id="3.20.20.140">
    <property type="entry name" value="Metal-dependent hydrolases"/>
    <property type="match status" value="1"/>
</dbReference>
<proteinExistence type="inferred from homology"/>
<evidence type="ECO:0000313" key="4">
    <source>
        <dbReference type="EMBL" id="MDQ0436746.1"/>
    </source>
</evidence>
<accession>A0ABU0H365</accession>
<sequence length="513" mass="55444">MSEYLIIRGGRLLDAANRSAPFRDILVKDGAILEIGAPGLAAPPEAQLVDASRHLLHPGLVNGHTHGSGALTRGFRDRFNLELLLIATPARFANQTLEMKYLNTYLGAVEMAMKGCTVAYDLTFGLPVASIEELEVMGQAYRDAGIRAVMAPMLADISFYRGFPGLIESLPAHLQPLVGTDGGPSTERILALMAEALQKWPHDRDHVKLGIAPTIPLHCTDELMQGSDRLVREYDTVMQSHIGESKMQSVAALERYGKTMLAHVDDLGLLGPHFSVAHGIWLDDDDMRRLADKGASISHNAGSNMRLGSGIADSRRMLQLGVNVAIGTDGATSSDNQNMYEAMRAAAQVSYVRQPDHRLWLTAPEIVDAATRGGAQMAGFHHVGAIEVGKRADIVFLALDHPNWMPINDPANQLVFAEDATAVRHVMVDGDFIVRDGRHVKADLAALSVQAEAARDTLLEVNAADIERVGKLEEAVMDFCRGLSMQSYRVERYAAFPCGCGPAASGFVADAPA</sequence>
<keyword evidence="2 4" id="KW-0378">Hydrolase</keyword>
<dbReference type="GO" id="GO:0008892">
    <property type="term" value="F:guanine deaminase activity"/>
    <property type="evidence" value="ECO:0007669"/>
    <property type="project" value="UniProtKB-EC"/>
</dbReference>
<evidence type="ECO:0000259" key="3">
    <source>
        <dbReference type="Pfam" id="PF01979"/>
    </source>
</evidence>
<dbReference type="EC" id="3.5.4.3" evidence="4"/>
<comment type="caution">
    <text evidence="4">The sequence shown here is derived from an EMBL/GenBank/DDBJ whole genome shotgun (WGS) entry which is preliminary data.</text>
</comment>
<dbReference type="InterPro" id="IPR011059">
    <property type="entry name" value="Metal-dep_hydrolase_composite"/>
</dbReference>
<evidence type="ECO:0000313" key="5">
    <source>
        <dbReference type="Proteomes" id="UP001241603"/>
    </source>
</evidence>
<gene>
    <name evidence="4" type="ORF">QO014_001116</name>
</gene>
<feature type="domain" description="Amidohydrolase-related" evidence="3">
    <location>
        <begin position="56"/>
        <end position="431"/>
    </location>
</feature>
<dbReference type="InterPro" id="IPR032466">
    <property type="entry name" value="Metal_Hydrolase"/>
</dbReference>
<keyword evidence="5" id="KW-1185">Reference proteome</keyword>
<organism evidence="4 5">
    <name type="scientific">Kaistia dalseonensis</name>
    <dbReference type="NCBI Taxonomy" id="410840"/>
    <lineage>
        <taxon>Bacteria</taxon>
        <taxon>Pseudomonadati</taxon>
        <taxon>Pseudomonadota</taxon>
        <taxon>Alphaproteobacteria</taxon>
        <taxon>Hyphomicrobiales</taxon>
        <taxon>Kaistiaceae</taxon>
        <taxon>Kaistia</taxon>
    </lineage>
</organism>
<dbReference type="PANTHER" id="PTHR43794">
    <property type="entry name" value="AMINOHYDROLASE SSNA-RELATED"/>
    <property type="match status" value="1"/>
</dbReference>
<dbReference type="Gene3D" id="2.30.40.10">
    <property type="entry name" value="Urease, subunit C, domain 1"/>
    <property type="match status" value="1"/>
</dbReference>
<dbReference type="PANTHER" id="PTHR43794:SF11">
    <property type="entry name" value="AMIDOHYDROLASE-RELATED DOMAIN-CONTAINING PROTEIN"/>
    <property type="match status" value="1"/>
</dbReference>
<dbReference type="SUPFAM" id="SSF51556">
    <property type="entry name" value="Metallo-dependent hydrolases"/>
    <property type="match status" value="1"/>
</dbReference>
<dbReference type="EMBL" id="JAUSVO010000001">
    <property type="protein sequence ID" value="MDQ0436746.1"/>
    <property type="molecule type" value="Genomic_DNA"/>
</dbReference>
<protein>
    <submittedName>
        <fullName evidence="4">Guanine deaminase</fullName>
        <ecNumber evidence="4">3.5.4.3</ecNumber>
    </submittedName>
</protein>
<dbReference type="InterPro" id="IPR050287">
    <property type="entry name" value="MTA/SAH_deaminase"/>
</dbReference>
<comment type="similarity">
    <text evidence="1">Belongs to the metallo-dependent hydrolases superfamily. ATZ/TRZ family.</text>
</comment>
<evidence type="ECO:0000256" key="2">
    <source>
        <dbReference type="ARBA" id="ARBA00022801"/>
    </source>
</evidence>
<dbReference type="RefSeq" id="WP_266347631.1">
    <property type="nucleotide sequence ID" value="NZ_JAPKNG010000001.1"/>
</dbReference>
<name>A0ABU0H365_9HYPH</name>
<dbReference type="Proteomes" id="UP001241603">
    <property type="component" value="Unassembled WGS sequence"/>
</dbReference>
<reference evidence="4 5" key="1">
    <citation type="submission" date="2023-07" db="EMBL/GenBank/DDBJ databases">
        <title>Genomic Encyclopedia of Type Strains, Phase IV (KMG-IV): sequencing the most valuable type-strain genomes for metagenomic binning, comparative biology and taxonomic classification.</title>
        <authorList>
            <person name="Goeker M."/>
        </authorList>
    </citation>
    <scope>NUCLEOTIDE SEQUENCE [LARGE SCALE GENOMIC DNA]</scope>
    <source>
        <strain evidence="4 5">B6-8</strain>
    </source>
</reference>
<dbReference type="InterPro" id="IPR006680">
    <property type="entry name" value="Amidohydro-rel"/>
</dbReference>
<dbReference type="Pfam" id="PF01979">
    <property type="entry name" value="Amidohydro_1"/>
    <property type="match status" value="1"/>
</dbReference>
<dbReference type="SUPFAM" id="SSF51338">
    <property type="entry name" value="Composite domain of metallo-dependent hydrolases"/>
    <property type="match status" value="1"/>
</dbReference>